<dbReference type="Gene3D" id="3.40.47.10">
    <property type="match status" value="2"/>
</dbReference>
<dbReference type="InterPro" id="IPR020841">
    <property type="entry name" value="PKS_Beta-ketoAc_synthase_dom"/>
</dbReference>
<dbReference type="AlphaFoldDB" id="A0A1M4XJ74"/>
<gene>
    <name evidence="6" type="ORF">SAMN05444320_10222</name>
</gene>
<dbReference type="SUPFAM" id="SSF53901">
    <property type="entry name" value="Thiolase-like"/>
    <property type="match status" value="2"/>
</dbReference>
<dbReference type="Pfam" id="PF00109">
    <property type="entry name" value="ketoacyl-synt"/>
    <property type="match status" value="1"/>
</dbReference>
<proteinExistence type="inferred from homology"/>
<evidence type="ECO:0000256" key="3">
    <source>
        <dbReference type="ARBA" id="ARBA00023315"/>
    </source>
</evidence>
<dbReference type="CDD" id="cd00832">
    <property type="entry name" value="CLF"/>
    <property type="match status" value="1"/>
</dbReference>
<dbReference type="Proteomes" id="UP000184501">
    <property type="component" value="Unassembled WGS sequence"/>
</dbReference>
<dbReference type="InterPro" id="IPR014031">
    <property type="entry name" value="Ketoacyl_synth_C"/>
</dbReference>
<evidence type="ECO:0000256" key="1">
    <source>
        <dbReference type="ARBA" id="ARBA00008467"/>
    </source>
</evidence>
<dbReference type="Pfam" id="PF02801">
    <property type="entry name" value="Ketoacyl-synt_C"/>
    <property type="match status" value="1"/>
</dbReference>
<dbReference type="PANTHER" id="PTHR11712:SF322">
    <property type="entry name" value="POLYKETIDE BETA-KETOACYL SYNTHASE 2-RELATED"/>
    <property type="match status" value="1"/>
</dbReference>
<sequence length="417" mass="42981">MTSVATAVPATARRTGDARNAAVVTGMSAVTAIGVGLEEYWRNLLAGACGIRPITRFDTTGYPLRVAGEIPDFDSARVPSRLVVQTDRWTHFGLLAGELALAHAGVDPAELPEYELSVHTASGSGGNEFGQRELQALWAEGPSRVGVYQSIAWFYAATTGQLSIRHGMKGWSGVLVAEQAGGLDVVAQARRSLAQGSAVVLTGATEAALNPAAFTSQIAGGMLSPVGEYLPFDEAAGGYLPGEGGAMFVVEPAERAVARAARPYGVVAGHAATFDPAPGRGRPPGLRRAVETALADAGVAPSDVDVVFADAHGHPSADAAEARVLTEVFGPRGVPVTTTKAATGRLVAGSAALDVVTALLAMRDGVIPPMVNVRRPAFEIDLVLGRPRPAALRTALVLARGYPGFNAALVLRAAAQN</sequence>
<evidence type="ECO:0000313" key="7">
    <source>
        <dbReference type="Proteomes" id="UP000184501"/>
    </source>
</evidence>
<evidence type="ECO:0000259" key="5">
    <source>
        <dbReference type="PROSITE" id="PS52004"/>
    </source>
</evidence>
<keyword evidence="7" id="KW-1185">Reference proteome</keyword>
<comment type="similarity">
    <text evidence="1 4">Belongs to the thiolase-like superfamily. Beta-ketoacyl-ACP synthases family.</text>
</comment>
<evidence type="ECO:0000256" key="4">
    <source>
        <dbReference type="RuleBase" id="RU003694"/>
    </source>
</evidence>
<accession>A0A1M4XJ74</accession>
<dbReference type="STRING" id="2017.SAMN05444320_10222"/>
<evidence type="ECO:0000256" key="2">
    <source>
        <dbReference type="ARBA" id="ARBA00022679"/>
    </source>
</evidence>
<dbReference type="PROSITE" id="PS52004">
    <property type="entry name" value="KS3_2"/>
    <property type="match status" value="1"/>
</dbReference>
<feature type="domain" description="Ketosynthase family 3 (KS3)" evidence="5">
    <location>
        <begin position="19"/>
        <end position="413"/>
    </location>
</feature>
<dbReference type="GO" id="GO:0006633">
    <property type="term" value="P:fatty acid biosynthetic process"/>
    <property type="evidence" value="ECO:0007669"/>
    <property type="project" value="TreeGrafter"/>
</dbReference>
<keyword evidence="3" id="KW-0012">Acyltransferase</keyword>
<dbReference type="EMBL" id="FQVN01000002">
    <property type="protein sequence ID" value="SHE93555.1"/>
    <property type="molecule type" value="Genomic_DNA"/>
</dbReference>
<evidence type="ECO:0000313" key="6">
    <source>
        <dbReference type="EMBL" id="SHE93555.1"/>
    </source>
</evidence>
<dbReference type="InterPro" id="IPR016039">
    <property type="entry name" value="Thiolase-like"/>
</dbReference>
<keyword evidence="2 4" id="KW-0808">Transferase</keyword>
<dbReference type="SMART" id="SM00825">
    <property type="entry name" value="PKS_KS"/>
    <property type="match status" value="1"/>
</dbReference>
<dbReference type="InterPro" id="IPR014030">
    <property type="entry name" value="Ketoacyl_synth_N"/>
</dbReference>
<dbReference type="OrthoDB" id="9808669at2"/>
<dbReference type="GO" id="GO:0004315">
    <property type="term" value="F:3-oxoacyl-[acyl-carrier-protein] synthase activity"/>
    <property type="evidence" value="ECO:0007669"/>
    <property type="project" value="TreeGrafter"/>
</dbReference>
<reference evidence="6 7" key="1">
    <citation type="submission" date="2016-11" db="EMBL/GenBank/DDBJ databases">
        <authorList>
            <person name="Jaros S."/>
            <person name="Januszkiewicz K."/>
            <person name="Wedrychowicz H."/>
        </authorList>
    </citation>
    <scope>NUCLEOTIDE SEQUENCE [LARGE SCALE GENOMIC DNA]</scope>
    <source>
        <strain evidence="6 7">DSM 44523</strain>
    </source>
</reference>
<protein>
    <submittedName>
        <fullName evidence="6">Act minimal PKS chain-length factor (CLF/KS beta)</fullName>
    </submittedName>
</protein>
<dbReference type="RefSeq" id="WP_073480352.1">
    <property type="nucleotide sequence ID" value="NZ_FQVN01000002.1"/>
</dbReference>
<organism evidence="6 7">
    <name type="scientific">Streptoalloteichus hindustanus</name>
    <dbReference type="NCBI Taxonomy" id="2017"/>
    <lineage>
        <taxon>Bacteria</taxon>
        <taxon>Bacillati</taxon>
        <taxon>Actinomycetota</taxon>
        <taxon>Actinomycetes</taxon>
        <taxon>Pseudonocardiales</taxon>
        <taxon>Pseudonocardiaceae</taxon>
        <taxon>Streptoalloteichus</taxon>
    </lineage>
</organism>
<name>A0A1M4XJ74_STRHI</name>
<dbReference type="PANTHER" id="PTHR11712">
    <property type="entry name" value="POLYKETIDE SYNTHASE-RELATED"/>
    <property type="match status" value="1"/>
</dbReference>
<dbReference type="InterPro" id="IPR000794">
    <property type="entry name" value="Beta-ketoacyl_synthase"/>
</dbReference>